<dbReference type="PANTHER" id="PTHR47810">
    <property type="entry name" value="DNA LIGASE"/>
    <property type="match status" value="1"/>
</dbReference>
<keyword evidence="5" id="KW-0235">DNA replication</keyword>
<dbReference type="PROSITE" id="PS00697">
    <property type="entry name" value="DNA_LIGASE_A1"/>
    <property type="match status" value="1"/>
</dbReference>
<evidence type="ECO:0000256" key="5">
    <source>
        <dbReference type="ARBA" id="ARBA00022705"/>
    </source>
</evidence>
<dbReference type="Pfam" id="PF01068">
    <property type="entry name" value="DNA_ligase_A_M"/>
    <property type="match status" value="1"/>
</dbReference>
<dbReference type="GO" id="GO:0006310">
    <property type="term" value="P:DNA recombination"/>
    <property type="evidence" value="ECO:0007669"/>
    <property type="project" value="InterPro"/>
</dbReference>
<dbReference type="GO" id="GO:0006281">
    <property type="term" value="P:DNA repair"/>
    <property type="evidence" value="ECO:0007669"/>
    <property type="project" value="UniProtKB-KW"/>
</dbReference>
<evidence type="ECO:0000256" key="3">
    <source>
        <dbReference type="ARBA" id="ARBA00013308"/>
    </source>
</evidence>
<evidence type="ECO:0000259" key="8">
    <source>
        <dbReference type="Pfam" id="PF01068"/>
    </source>
</evidence>
<evidence type="ECO:0000256" key="1">
    <source>
        <dbReference type="ARBA" id="ARBA00001968"/>
    </source>
</evidence>
<dbReference type="InterPro" id="IPR016059">
    <property type="entry name" value="DNA_ligase_ATP-dep_CS"/>
</dbReference>
<dbReference type="PANTHER" id="PTHR47810:SF1">
    <property type="entry name" value="DNA LIGASE B"/>
    <property type="match status" value="1"/>
</dbReference>
<dbReference type="Gene3D" id="3.30.470.30">
    <property type="entry name" value="DNA ligase/mRNA capping enzyme"/>
    <property type="match status" value="1"/>
</dbReference>
<reference evidence="10" key="1">
    <citation type="submission" date="2022-10" db="EMBL/GenBank/DDBJ databases">
        <authorList>
            <person name="Meaden S."/>
        </authorList>
    </citation>
    <scope>NUCLEOTIDE SEQUENCE</scope>
</reference>
<evidence type="ECO:0000256" key="2">
    <source>
        <dbReference type="ARBA" id="ARBA00007572"/>
    </source>
</evidence>
<dbReference type="GO" id="GO:0005524">
    <property type="term" value="F:ATP binding"/>
    <property type="evidence" value="ECO:0007669"/>
    <property type="project" value="InterPro"/>
</dbReference>
<feature type="domain" description="ATP-dependent DNA ligase family profile" evidence="8">
    <location>
        <begin position="154"/>
        <end position="323"/>
    </location>
</feature>
<dbReference type="InterPro" id="IPR050326">
    <property type="entry name" value="NAD_dep_DNA_ligaseB"/>
</dbReference>
<dbReference type="SUPFAM" id="SSF56091">
    <property type="entry name" value="DNA ligase/mRNA capping enzyme, catalytic domain"/>
    <property type="match status" value="1"/>
</dbReference>
<dbReference type="EMBL" id="OX359470">
    <property type="protein sequence ID" value="CAI3971191.1"/>
    <property type="molecule type" value="Genomic_DNA"/>
</dbReference>
<evidence type="ECO:0000256" key="4">
    <source>
        <dbReference type="ARBA" id="ARBA00022598"/>
    </source>
</evidence>
<dbReference type="CDD" id="cd08041">
    <property type="entry name" value="OBF_kDNA_ligase_like"/>
    <property type="match status" value="1"/>
</dbReference>
<evidence type="ECO:0000313" key="10">
    <source>
        <dbReference type="EMBL" id="CAI3971191.1"/>
    </source>
</evidence>
<evidence type="ECO:0000259" key="9">
    <source>
        <dbReference type="Pfam" id="PF14743"/>
    </source>
</evidence>
<dbReference type="Gene3D" id="2.40.50.140">
    <property type="entry name" value="Nucleic acid-binding proteins"/>
    <property type="match status" value="1"/>
</dbReference>
<comment type="cofactor">
    <cofactor evidence="1">
        <name>a divalent metal cation</name>
        <dbReference type="ChEBI" id="CHEBI:60240"/>
    </cofactor>
</comment>
<dbReference type="Pfam" id="PF14743">
    <property type="entry name" value="DNA_ligase_OB_2"/>
    <property type="match status" value="1"/>
</dbReference>
<keyword evidence="4 10" id="KW-0436">Ligase</keyword>
<dbReference type="GO" id="GO:0003910">
    <property type="term" value="F:DNA ligase (ATP) activity"/>
    <property type="evidence" value="ECO:0007669"/>
    <property type="project" value="InterPro"/>
</dbReference>
<organism evidence="10">
    <name type="scientific">Ochrobactrum phage ORM_20</name>
    <dbReference type="NCBI Taxonomy" id="2985243"/>
    <lineage>
        <taxon>Viruses</taxon>
    </lineage>
</organism>
<dbReference type="InterPro" id="IPR012340">
    <property type="entry name" value="NA-bd_OB-fold"/>
</dbReference>
<evidence type="ECO:0000256" key="6">
    <source>
        <dbReference type="ARBA" id="ARBA00022763"/>
    </source>
</evidence>
<dbReference type="SUPFAM" id="SSF50249">
    <property type="entry name" value="Nucleic acid-binding proteins"/>
    <property type="match status" value="1"/>
</dbReference>
<comment type="similarity">
    <text evidence="2">Belongs to the ATP-dependent DNA ligase family.</text>
</comment>
<protein>
    <recommendedName>
        <fullName evidence="3">DNA ligase</fullName>
    </recommendedName>
</protein>
<dbReference type="InterPro" id="IPR012310">
    <property type="entry name" value="DNA_ligase_ATP-dep_cent"/>
</dbReference>
<name>A0A9N6WVE0_9VIRU</name>
<keyword evidence="7" id="KW-0234">DNA repair</keyword>
<proteinExistence type="inferred from homology"/>
<feature type="domain" description="DNA ligase OB-like" evidence="9">
    <location>
        <begin position="343"/>
        <end position="419"/>
    </location>
</feature>
<sequence length="429" mass="48748">MINELDLDEKLDKASNDALTAKIKSEIESLAKAKGKSKETLLPTLSEETHKLLVLSLDPFQKFGVSTIYKKVEGEGLDWNRVFKLLSLGEGRTLKADVDKMTFDQMEIIDGVFKKWQRQKVGIGAKTYLKVFPGAFDYFELQTAHHMEGEKDFPGPGYCELKLDGIRCIAIVGHDGNVNYVSRNGLPVLNVSEDVTLSLQAYPGFCFDGEVRAKKNFQESLSTFKKKNTDVRMSLDIFDMITIEELQATTCELGYEDRIQRMRYTMSEEDFNDLVVGRMLVNTYAEAKAFYDNARAAGEEGALYKTANGKYSFKRTNDWLKMKPLEQGDFKIVGYEEGSVGSKYEGMLGAWIVVDEFGIRHRIGGGITDELRKKFWEERDDMIGAIIEVEFMERTEIKTDKHGKKTGGKLRHAVFLQVRWDKDEPNTVS</sequence>
<dbReference type="InterPro" id="IPR029319">
    <property type="entry name" value="DNA_ligase_OB"/>
</dbReference>
<evidence type="ECO:0000256" key="7">
    <source>
        <dbReference type="ARBA" id="ARBA00023204"/>
    </source>
</evidence>
<accession>A0A9N6WVE0</accession>
<keyword evidence="6" id="KW-0227">DNA damage</keyword>
<dbReference type="GO" id="GO:0006260">
    <property type="term" value="P:DNA replication"/>
    <property type="evidence" value="ECO:0007669"/>
    <property type="project" value="UniProtKB-KW"/>
</dbReference>
<gene>
    <name evidence="10" type="ORF">ORM20_00142</name>
</gene>